<name>A0A328DGN6_9ASTE</name>
<accession>A0A328DGN6</accession>
<evidence type="ECO:0000313" key="1">
    <source>
        <dbReference type="EMBL" id="RAL43718.1"/>
    </source>
</evidence>
<keyword evidence="2" id="KW-1185">Reference proteome</keyword>
<dbReference type="Proteomes" id="UP000249390">
    <property type="component" value="Unassembled WGS sequence"/>
</dbReference>
<gene>
    <name evidence="1" type="ORF">DM860_014219</name>
</gene>
<proteinExistence type="predicted"/>
<protein>
    <submittedName>
        <fullName evidence="1">Uncharacterized protein</fullName>
    </submittedName>
</protein>
<comment type="caution">
    <text evidence="1">The sequence shown here is derived from an EMBL/GenBank/DDBJ whole genome shotgun (WGS) entry which is preliminary data.</text>
</comment>
<evidence type="ECO:0000313" key="2">
    <source>
        <dbReference type="Proteomes" id="UP000249390"/>
    </source>
</evidence>
<dbReference type="EMBL" id="NQVE01000152">
    <property type="protein sequence ID" value="RAL43718.1"/>
    <property type="molecule type" value="Genomic_DNA"/>
</dbReference>
<organism evidence="1 2">
    <name type="scientific">Cuscuta australis</name>
    <dbReference type="NCBI Taxonomy" id="267555"/>
    <lineage>
        <taxon>Eukaryota</taxon>
        <taxon>Viridiplantae</taxon>
        <taxon>Streptophyta</taxon>
        <taxon>Embryophyta</taxon>
        <taxon>Tracheophyta</taxon>
        <taxon>Spermatophyta</taxon>
        <taxon>Magnoliopsida</taxon>
        <taxon>eudicotyledons</taxon>
        <taxon>Gunneridae</taxon>
        <taxon>Pentapetalae</taxon>
        <taxon>asterids</taxon>
        <taxon>lamiids</taxon>
        <taxon>Solanales</taxon>
        <taxon>Convolvulaceae</taxon>
        <taxon>Cuscuteae</taxon>
        <taxon>Cuscuta</taxon>
        <taxon>Cuscuta subgen. Grammica</taxon>
        <taxon>Cuscuta sect. Cleistogrammica</taxon>
    </lineage>
</organism>
<dbReference type="AlphaFoldDB" id="A0A328DGN6"/>
<sequence>MMAMTKRARRRTRPSATVNLVLAAALFLITIVAPGTIMCHASILLSECRKGCMPTCLHVSGATVEACQPACESYCRQVSGRHLPATVAAAATSSNGVPYG</sequence>
<reference evidence="1 2" key="1">
    <citation type="submission" date="2018-06" db="EMBL/GenBank/DDBJ databases">
        <title>The Genome of Cuscuta australis (Dodder) Provides Insight into the Evolution of Plant Parasitism.</title>
        <authorList>
            <person name="Liu H."/>
        </authorList>
    </citation>
    <scope>NUCLEOTIDE SEQUENCE [LARGE SCALE GENOMIC DNA]</scope>
    <source>
        <strain evidence="2">cv. Yunnan</strain>
        <tissue evidence="1">Vines</tissue>
    </source>
</reference>